<organism evidence="2 3">
    <name type="scientific">Exophiala viscosa</name>
    <dbReference type="NCBI Taxonomy" id="2486360"/>
    <lineage>
        <taxon>Eukaryota</taxon>
        <taxon>Fungi</taxon>
        <taxon>Dikarya</taxon>
        <taxon>Ascomycota</taxon>
        <taxon>Pezizomycotina</taxon>
        <taxon>Eurotiomycetes</taxon>
        <taxon>Chaetothyriomycetidae</taxon>
        <taxon>Chaetothyriales</taxon>
        <taxon>Herpotrichiellaceae</taxon>
        <taxon>Exophiala</taxon>
    </lineage>
</organism>
<dbReference type="EMBL" id="MU404353">
    <property type="protein sequence ID" value="KAI1614205.1"/>
    <property type="molecule type" value="Genomic_DNA"/>
</dbReference>
<feature type="compositionally biased region" description="Basic and acidic residues" evidence="1">
    <location>
        <begin position="343"/>
        <end position="364"/>
    </location>
</feature>
<feature type="compositionally biased region" description="Basic and acidic residues" evidence="1">
    <location>
        <begin position="109"/>
        <end position="121"/>
    </location>
</feature>
<proteinExistence type="predicted"/>
<feature type="region of interest" description="Disordered" evidence="1">
    <location>
        <begin position="1"/>
        <end position="45"/>
    </location>
</feature>
<accession>A0AAN6DWZ5</accession>
<sequence length="364" mass="41289">MPTTRRAVKAPGHLNDIKEYGATQKDDNVSKKRSRDMDGDTTEEDLTVSAKRALDSDDDLTVTKKRKVHDSGGSWLFFKETVVKKRSGQGLKIKLKVAAPKDMTPTTKTETKVDVHQKSTESKMPVVDVTPDKRSTGKKRVWSDTDEETPASKKPKTAGCDEGHLDHKKPVNNDNQGKDQVQAIENVEVVIPVKKRVRPIVWDSDEDDWDVATSDNKRKRDADDDEENAAKKRRYDVVRPESDKENMRTKKTTKSSRKLAEPRTRKQSSVVLTDKQANAPGALKGQADKTTKNTKGQASKSTKRLHVARDEPKKTTKRGKRGKKEEPKPERITTGQRRRLQKVKPDLRTPEEIEYSKTFGRRWD</sequence>
<name>A0AAN6DWZ5_9EURO</name>
<evidence type="ECO:0000313" key="3">
    <source>
        <dbReference type="Proteomes" id="UP001203852"/>
    </source>
</evidence>
<feature type="region of interest" description="Disordered" evidence="1">
    <location>
        <begin position="104"/>
        <end position="364"/>
    </location>
</feature>
<dbReference type="AlphaFoldDB" id="A0AAN6DWZ5"/>
<gene>
    <name evidence="2" type="ORF">EDD36DRAFT_418051</name>
</gene>
<feature type="compositionally biased region" description="Basic and acidic residues" evidence="1">
    <location>
        <begin position="235"/>
        <end position="248"/>
    </location>
</feature>
<feature type="compositionally biased region" description="Basic and acidic residues" evidence="1">
    <location>
        <begin position="159"/>
        <end position="171"/>
    </location>
</feature>
<protein>
    <submittedName>
        <fullName evidence="2">Uncharacterized protein</fullName>
    </submittedName>
</protein>
<feature type="compositionally biased region" description="Basic and acidic residues" evidence="1">
    <location>
        <begin position="15"/>
        <end position="38"/>
    </location>
</feature>
<dbReference type="Proteomes" id="UP001203852">
    <property type="component" value="Unassembled WGS sequence"/>
</dbReference>
<evidence type="ECO:0000256" key="1">
    <source>
        <dbReference type="SAM" id="MobiDB-lite"/>
    </source>
</evidence>
<comment type="caution">
    <text evidence="2">The sequence shown here is derived from an EMBL/GenBank/DDBJ whole genome shotgun (WGS) entry which is preliminary data.</text>
</comment>
<keyword evidence="3" id="KW-1185">Reference proteome</keyword>
<evidence type="ECO:0000313" key="2">
    <source>
        <dbReference type="EMBL" id="KAI1614205.1"/>
    </source>
</evidence>
<reference evidence="2" key="1">
    <citation type="journal article" date="2022" name="bioRxiv">
        <title>Deciphering the potential niche of two novel black yeast fungi from a biological soil crust based on their genomes, phenotypes, and melanin regulation.</title>
        <authorList>
            <consortium name="DOE Joint Genome Institute"/>
            <person name="Carr E.C."/>
            <person name="Barton Q."/>
            <person name="Grambo S."/>
            <person name="Sullivan M."/>
            <person name="Renfro C.M."/>
            <person name="Kuo A."/>
            <person name="Pangilinan J."/>
            <person name="Lipzen A."/>
            <person name="Keymanesh K."/>
            <person name="Savage E."/>
            <person name="Barry K."/>
            <person name="Grigoriev I.V."/>
            <person name="Riekhof W.R."/>
            <person name="Harris S.S."/>
        </authorList>
    </citation>
    <scope>NUCLEOTIDE SEQUENCE</scope>
    <source>
        <strain evidence="2">JF 03-4F</strain>
    </source>
</reference>